<dbReference type="GO" id="GO:0043531">
    <property type="term" value="F:ADP binding"/>
    <property type="evidence" value="ECO:0007669"/>
    <property type="project" value="TreeGrafter"/>
</dbReference>
<evidence type="ECO:0000256" key="4">
    <source>
        <dbReference type="ARBA" id="ARBA00013061"/>
    </source>
</evidence>
<dbReference type="InterPro" id="IPR000595">
    <property type="entry name" value="cNMP-bd_dom"/>
</dbReference>
<dbReference type="EMBL" id="LR877149">
    <property type="protein sequence ID" value="CAD2215432.1"/>
    <property type="molecule type" value="Genomic_DNA"/>
</dbReference>
<dbReference type="Gene3D" id="2.60.120.10">
    <property type="entry name" value="Jelly Rolls"/>
    <property type="match status" value="1"/>
</dbReference>
<sequence length="924" mass="102872">MSSVFIGSKHTVFDVYPIRDKVFFLLVDPQNIVGESSDFKATLSTIDYLLKKQARVLLASSFGPLDGISLNLSKQDRDIALDAFHNEDGMGYTHFFSTLPSSVKMEVLKLIPSTKKEFLEDGAELRRGKTTFFSSVSLHEKSKALRTIFPRKEFYCCSTLSFVDSLRTIFPDVTVHFAPDCIAPPLQSLHRGEIMVLENLRYYKNETSLIYEERKQMADILERYIDVFINDSFATAHRFLASSVELPTVIQHGAAGNSMDRELAFYSKFLVHPSRPLAVVIAGKNIPEKLQLIHNLVGKVDRILVGGAVVYPFLVAKGYGVGMGYNTEDEDLMERTRTNSSYLKYKRKSAGNNGSVRSGSKKGDDRELIKCSEFAKEILESCEYYGVDLVLPVDHLAVKNMDLHADENPDVTCVDSSAIPGDVYLVDCGVNTIHLFSRFLRDCRTVFWTGSLGCTAQGYCKGTGDFATLVGNTTIISVVGGRHTLDVIRSVGMDSHFLHISSGGISSVEVLQGNPLPGVEALSDVAPRVDRSTTVSVNELLRRLPLFQGCSSHQLKVIAKKFVRRVHAKGDYLIYRNDRHARLWVVAQGGLVAYNHPEYSSLPARFVGKGQTIGMYEFITQATSNETVRAAQADTVTYHLSSSVLNELLNGHPDLAAQLFQNISEPLRLIALSEYQKQQSSKEMVNRAGNRSRIPLITHFPASASAWTDIIQDLINTLCMQKLSMRYTPFVPSGNNVLEITNEPQGPLSLAVTKLKLYEGLPYMMCGDLARNFVYHQICNFFSQPWIASIVSAAAIAPLRVLAYGISYSDISCKMLMDEMLISAAVSSAPLVAYAGSLAVQHKLERKRQCKTSYALQLLLTSIVRLMLGLVVFPVLYQRNFIYTQPAASRFWNKSAFISYEIKQLLALLLRAVVRSAMRLLTIE</sequence>
<dbReference type="PANTHER" id="PTHR11406">
    <property type="entry name" value="PHOSPHOGLYCERATE KINASE"/>
    <property type="match status" value="1"/>
</dbReference>
<dbReference type="CDD" id="cd00038">
    <property type="entry name" value="CAP_ED"/>
    <property type="match status" value="1"/>
</dbReference>
<dbReference type="InterPro" id="IPR018490">
    <property type="entry name" value="cNMP-bd_dom_sf"/>
</dbReference>
<protein>
    <recommendedName>
        <fullName evidence="4 10">Phosphoglycerate kinase</fullName>
        <ecNumber evidence="4 10">2.7.2.3</ecNumber>
    </recommendedName>
</protein>
<feature type="domain" description="Cyclic nucleotide-binding" evidence="13">
    <location>
        <begin position="546"/>
        <end position="666"/>
    </location>
</feature>
<dbReference type="GO" id="GO:0005524">
    <property type="term" value="F:ATP binding"/>
    <property type="evidence" value="ECO:0007669"/>
    <property type="project" value="UniProtKB-KW"/>
</dbReference>
<dbReference type="PRINTS" id="PR00477">
    <property type="entry name" value="PHGLYCKINASE"/>
</dbReference>
<dbReference type="InterPro" id="IPR036043">
    <property type="entry name" value="Phosphoglycerate_kinase_sf"/>
</dbReference>
<dbReference type="Gene3D" id="3.40.50.1260">
    <property type="entry name" value="Phosphoglycerate kinase, N-terminal domain"/>
    <property type="match status" value="2"/>
</dbReference>
<dbReference type="UniPathway" id="UPA00109">
    <property type="reaction ID" value="UER00185"/>
</dbReference>
<comment type="cofactor">
    <cofactor evidence="2">
        <name>Mg(2+)</name>
        <dbReference type="ChEBI" id="CHEBI:18420"/>
    </cofactor>
</comment>
<feature type="transmembrane region" description="Helical" evidence="12">
    <location>
        <begin position="820"/>
        <end position="840"/>
    </location>
</feature>
<evidence type="ECO:0000256" key="7">
    <source>
        <dbReference type="ARBA" id="ARBA00022777"/>
    </source>
</evidence>
<feature type="transmembrane region" description="Helical" evidence="12">
    <location>
        <begin position="852"/>
        <end position="877"/>
    </location>
</feature>
<keyword evidence="12" id="KW-1133">Transmembrane helix</keyword>
<dbReference type="InterPro" id="IPR001576">
    <property type="entry name" value="Phosphoglycerate_kinase"/>
</dbReference>
<keyword evidence="9" id="KW-0460">Magnesium</keyword>
<keyword evidence="12" id="KW-0472">Membrane</keyword>
<evidence type="ECO:0000313" key="15">
    <source>
        <dbReference type="Proteomes" id="UP000515908"/>
    </source>
</evidence>
<dbReference type="Pfam" id="PF00162">
    <property type="entry name" value="PGK"/>
    <property type="match status" value="1"/>
</dbReference>
<reference evidence="14 15" key="1">
    <citation type="submission" date="2020-08" db="EMBL/GenBank/DDBJ databases">
        <authorList>
            <person name="Newling K."/>
            <person name="Davey J."/>
            <person name="Forrester S."/>
        </authorList>
    </citation>
    <scope>NUCLEOTIDE SEQUENCE [LARGE SCALE GENOMIC DNA]</scope>
    <source>
        <strain evidence="15">Crithidia deanei Carvalho (ATCC PRA-265)</strain>
    </source>
</reference>
<dbReference type="GO" id="GO:0005829">
    <property type="term" value="C:cytosol"/>
    <property type="evidence" value="ECO:0007669"/>
    <property type="project" value="TreeGrafter"/>
</dbReference>
<comment type="subunit">
    <text evidence="11">Monomer.</text>
</comment>
<comment type="pathway">
    <text evidence="10">Carbohydrate degradation; glycolysis; pyruvate from D-glyceraldehyde 3-phosphate: step 2/5.</text>
</comment>
<dbReference type="EC" id="2.7.2.3" evidence="4 10"/>
<name>S9WYM5_9TRYP</name>
<gene>
    <name evidence="14" type="ORF">ADEAN_000288700</name>
</gene>
<dbReference type="GO" id="GO:0004618">
    <property type="term" value="F:phosphoglycerate kinase activity"/>
    <property type="evidence" value="ECO:0007669"/>
    <property type="project" value="UniProtKB-EC"/>
</dbReference>
<evidence type="ECO:0000256" key="9">
    <source>
        <dbReference type="ARBA" id="ARBA00022842"/>
    </source>
</evidence>
<dbReference type="SUPFAM" id="SSF53748">
    <property type="entry name" value="Phosphoglycerate kinase"/>
    <property type="match status" value="1"/>
</dbReference>
<dbReference type="PANTHER" id="PTHR11406:SF23">
    <property type="entry name" value="PHOSPHOGLYCERATE KINASE 1, CHLOROPLASTIC-RELATED"/>
    <property type="match status" value="1"/>
</dbReference>
<organism evidence="14 15">
    <name type="scientific">Angomonas deanei</name>
    <dbReference type="NCBI Taxonomy" id="59799"/>
    <lineage>
        <taxon>Eukaryota</taxon>
        <taxon>Discoba</taxon>
        <taxon>Euglenozoa</taxon>
        <taxon>Kinetoplastea</taxon>
        <taxon>Metakinetoplastina</taxon>
        <taxon>Trypanosomatida</taxon>
        <taxon>Trypanosomatidae</taxon>
        <taxon>Strigomonadinae</taxon>
        <taxon>Angomonas</taxon>
    </lineage>
</organism>
<keyword evidence="5 10" id="KW-0808">Transferase</keyword>
<dbReference type="GO" id="GO:0006094">
    <property type="term" value="P:gluconeogenesis"/>
    <property type="evidence" value="ECO:0007669"/>
    <property type="project" value="TreeGrafter"/>
</dbReference>
<evidence type="ECO:0000256" key="2">
    <source>
        <dbReference type="ARBA" id="ARBA00001946"/>
    </source>
</evidence>
<dbReference type="GO" id="GO:0006096">
    <property type="term" value="P:glycolytic process"/>
    <property type="evidence" value="ECO:0007669"/>
    <property type="project" value="UniProtKB-UniPathway"/>
</dbReference>
<accession>S9WYM5</accession>
<dbReference type="AlphaFoldDB" id="S9WYM5"/>
<keyword evidence="7 10" id="KW-0418">Kinase</keyword>
<dbReference type="PROSITE" id="PS50042">
    <property type="entry name" value="CNMP_BINDING_3"/>
    <property type="match status" value="1"/>
</dbReference>
<dbReference type="InterPro" id="IPR014710">
    <property type="entry name" value="RmlC-like_jellyroll"/>
</dbReference>
<keyword evidence="12" id="KW-0812">Transmembrane</keyword>
<comment type="similarity">
    <text evidence="3 10">Belongs to the phosphoglycerate kinase family.</text>
</comment>
<dbReference type="VEuPathDB" id="TriTrypDB:ADEAN_000288700"/>
<dbReference type="Pfam" id="PF00027">
    <property type="entry name" value="cNMP_binding"/>
    <property type="match status" value="1"/>
</dbReference>
<evidence type="ECO:0000313" key="14">
    <source>
        <dbReference type="EMBL" id="CAD2215432.1"/>
    </source>
</evidence>
<dbReference type="InterPro" id="IPR015824">
    <property type="entry name" value="Phosphoglycerate_kinase_N"/>
</dbReference>
<keyword evidence="8" id="KW-0067">ATP-binding</keyword>
<evidence type="ECO:0000256" key="11">
    <source>
        <dbReference type="RuleBase" id="RU000696"/>
    </source>
</evidence>
<evidence type="ECO:0000256" key="3">
    <source>
        <dbReference type="ARBA" id="ARBA00008982"/>
    </source>
</evidence>
<evidence type="ECO:0000256" key="12">
    <source>
        <dbReference type="SAM" id="Phobius"/>
    </source>
</evidence>
<dbReference type="SUPFAM" id="SSF51206">
    <property type="entry name" value="cAMP-binding domain-like"/>
    <property type="match status" value="1"/>
</dbReference>
<dbReference type="Proteomes" id="UP000515908">
    <property type="component" value="Chromosome 05"/>
</dbReference>
<dbReference type="OrthoDB" id="275353at2759"/>
<keyword evidence="6" id="KW-0547">Nucleotide-binding</keyword>
<evidence type="ECO:0000256" key="6">
    <source>
        <dbReference type="ARBA" id="ARBA00022741"/>
    </source>
</evidence>
<evidence type="ECO:0000256" key="10">
    <source>
        <dbReference type="RuleBase" id="RU000532"/>
    </source>
</evidence>
<proteinExistence type="inferred from homology"/>
<evidence type="ECO:0000259" key="13">
    <source>
        <dbReference type="PROSITE" id="PS50042"/>
    </source>
</evidence>
<comment type="catalytic activity">
    <reaction evidence="1 10">
        <text>(2R)-3-phosphoglycerate + ATP = (2R)-3-phospho-glyceroyl phosphate + ADP</text>
        <dbReference type="Rhea" id="RHEA:14801"/>
        <dbReference type="ChEBI" id="CHEBI:30616"/>
        <dbReference type="ChEBI" id="CHEBI:57604"/>
        <dbReference type="ChEBI" id="CHEBI:58272"/>
        <dbReference type="ChEBI" id="CHEBI:456216"/>
        <dbReference type="EC" id="2.7.2.3"/>
    </reaction>
</comment>
<keyword evidence="15" id="KW-1185">Reference proteome</keyword>
<evidence type="ECO:0000256" key="5">
    <source>
        <dbReference type="ARBA" id="ARBA00022679"/>
    </source>
</evidence>
<evidence type="ECO:0000256" key="8">
    <source>
        <dbReference type="ARBA" id="ARBA00022840"/>
    </source>
</evidence>
<evidence type="ECO:0000256" key="1">
    <source>
        <dbReference type="ARBA" id="ARBA00000642"/>
    </source>
</evidence>